<dbReference type="EMBL" id="SMAG01000001">
    <property type="protein sequence ID" value="TCS96586.1"/>
    <property type="molecule type" value="Genomic_DNA"/>
</dbReference>
<proteinExistence type="predicted"/>
<name>A0A4R3LGE7_9BACL</name>
<dbReference type="AlphaFoldDB" id="A0A4R3LGE7"/>
<sequence>MINEKMNIRIFPERFGALPYVFLVYLFMPAYILVSPINVKNGIGLGILFMFLVTYRQLYFSMGKQAYSYWLAVQMLIVFIFGFFYQPNMLFMGFFPANFIGWYGSDESEKRKFKIAFVCLVLIELIPLIRWGVFSSPFTYIYFFPFLLIMFMSPFGIRSMNKRMELEEKLDQANEQIKVLVKREERVRIARDLHDTLGHTLSLITLKSQLVEKLISRDTNRAEIEAKEIERISRTALKQVRELVSNMRAITIAEELIQIQEILKAANITYNYKGESDLSEIPPLTQNIIGMCLREAITNVVKHSQAKNCTVTILLSKDHIHVEVKDDGIGIGDRGLYSNGLKGISERLAFIDGTCKLSNQNGTLLAIMIPIVQKEGAFI</sequence>
<feature type="domain" description="Histidine kinase/HSP90-like ATPase" evidence="8">
    <location>
        <begin position="290"/>
        <end position="333"/>
    </location>
</feature>
<keyword evidence="7" id="KW-0812">Transmembrane</keyword>
<dbReference type="Pfam" id="PF07730">
    <property type="entry name" value="HisKA_3"/>
    <property type="match status" value="1"/>
</dbReference>
<evidence type="ECO:0000256" key="1">
    <source>
        <dbReference type="ARBA" id="ARBA00000085"/>
    </source>
</evidence>
<evidence type="ECO:0000259" key="8">
    <source>
        <dbReference type="Pfam" id="PF02518"/>
    </source>
</evidence>
<dbReference type="InterPro" id="IPR056374">
    <property type="entry name" value="DesK/YvfT_N"/>
</dbReference>
<evidence type="ECO:0000256" key="2">
    <source>
        <dbReference type="ARBA" id="ARBA00012438"/>
    </source>
</evidence>
<dbReference type="InterPro" id="IPR050482">
    <property type="entry name" value="Sensor_HK_TwoCompSys"/>
</dbReference>
<gene>
    <name evidence="11" type="ORF">EDD58_101222</name>
</gene>
<evidence type="ECO:0000256" key="3">
    <source>
        <dbReference type="ARBA" id="ARBA00022679"/>
    </source>
</evidence>
<dbReference type="Gene3D" id="1.20.5.1930">
    <property type="match status" value="1"/>
</dbReference>
<keyword evidence="4 11" id="KW-0418">Kinase</keyword>
<evidence type="ECO:0000256" key="6">
    <source>
        <dbReference type="SAM" id="Coils"/>
    </source>
</evidence>
<dbReference type="InterPro" id="IPR003594">
    <property type="entry name" value="HATPase_dom"/>
</dbReference>
<dbReference type="Pfam" id="PF02518">
    <property type="entry name" value="HATPase_c"/>
    <property type="match status" value="1"/>
</dbReference>
<dbReference type="CDD" id="cd16917">
    <property type="entry name" value="HATPase_UhpB-NarQ-NarX-like"/>
    <property type="match status" value="1"/>
</dbReference>
<keyword evidence="12" id="KW-1185">Reference proteome</keyword>
<dbReference type="GO" id="GO:0000155">
    <property type="term" value="F:phosphorelay sensor kinase activity"/>
    <property type="evidence" value="ECO:0007669"/>
    <property type="project" value="InterPro"/>
</dbReference>
<feature type="transmembrane region" description="Helical" evidence="7">
    <location>
        <begin position="115"/>
        <end position="133"/>
    </location>
</feature>
<feature type="transmembrane region" description="Helical" evidence="7">
    <location>
        <begin position="41"/>
        <end position="60"/>
    </location>
</feature>
<keyword evidence="5" id="KW-0902">Two-component regulatory system</keyword>
<feature type="domain" description="Signal transduction histidine kinase subgroup 3 dimerisation and phosphoacceptor" evidence="9">
    <location>
        <begin position="185"/>
        <end position="248"/>
    </location>
</feature>
<evidence type="ECO:0000313" key="12">
    <source>
        <dbReference type="Proteomes" id="UP000294937"/>
    </source>
</evidence>
<evidence type="ECO:0000256" key="5">
    <source>
        <dbReference type="ARBA" id="ARBA00023012"/>
    </source>
</evidence>
<evidence type="ECO:0000259" key="9">
    <source>
        <dbReference type="Pfam" id="PF07730"/>
    </source>
</evidence>
<reference evidence="11 12" key="1">
    <citation type="submission" date="2019-03" db="EMBL/GenBank/DDBJ databases">
        <title>Genomic Encyclopedia of Type Strains, Phase IV (KMG-IV): sequencing the most valuable type-strain genomes for metagenomic binning, comparative biology and taxonomic classification.</title>
        <authorList>
            <person name="Goeker M."/>
        </authorList>
    </citation>
    <scope>NUCLEOTIDE SEQUENCE [LARGE SCALE GENOMIC DNA]</scope>
    <source>
        <strain evidence="11 12">DSM 45707</strain>
    </source>
</reference>
<dbReference type="GO" id="GO:0046983">
    <property type="term" value="F:protein dimerization activity"/>
    <property type="evidence" value="ECO:0007669"/>
    <property type="project" value="InterPro"/>
</dbReference>
<comment type="caution">
    <text evidence="11">The sequence shown here is derived from an EMBL/GenBank/DDBJ whole genome shotgun (WGS) entry which is preliminary data.</text>
</comment>
<feature type="transmembrane region" description="Helical" evidence="7">
    <location>
        <begin position="15"/>
        <end position="34"/>
    </location>
</feature>
<dbReference type="Pfam" id="PF23540">
    <property type="entry name" value="DesK_N"/>
    <property type="match status" value="1"/>
</dbReference>
<protein>
    <recommendedName>
        <fullName evidence="2">histidine kinase</fullName>
        <ecNumber evidence="2">2.7.13.3</ecNumber>
    </recommendedName>
</protein>
<keyword evidence="7" id="KW-0472">Membrane</keyword>
<evidence type="ECO:0000313" key="11">
    <source>
        <dbReference type="EMBL" id="TCS96586.1"/>
    </source>
</evidence>
<organism evidence="11 12">
    <name type="scientific">Hazenella coriacea</name>
    <dbReference type="NCBI Taxonomy" id="1179467"/>
    <lineage>
        <taxon>Bacteria</taxon>
        <taxon>Bacillati</taxon>
        <taxon>Bacillota</taxon>
        <taxon>Bacilli</taxon>
        <taxon>Bacillales</taxon>
        <taxon>Thermoactinomycetaceae</taxon>
        <taxon>Hazenella</taxon>
    </lineage>
</organism>
<evidence type="ECO:0000256" key="4">
    <source>
        <dbReference type="ARBA" id="ARBA00022777"/>
    </source>
</evidence>
<evidence type="ECO:0000256" key="7">
    <source>
        <dbReference type="SAM" id="Phobius"/>
    </source>
</evidence>
<feature type="coiled-coil region" evidence="6">
    <location>
        <begin position="156"/>
        <end position="183"/>
    </location>
</feature>
<dbReference type="EC" id="2.7.13.3" evidence="2"/>
<dbReference type="Proteomes" id="UP000294937">
    <property type="component" value="Unassembled WGS sequence"/>
</dbReference>
<dbReference type="Gene3D" id="3.30.565.10">
    <property type="entry name" value="Histidine kinase-like ATPase, C-terminal domain"/>
    <property type="match status" value="1"/>
</dbReference>
<evidence type="ECO:0000259" key="10">
    <source>
        <dbReference type="Pfam" id="PF23540"/>
    </source>
</evidence>
<keyword evidence="3" id="KW-0808">Transferase</keyword>
<dbReference type="SUPFAM" id="SSF55874">
    <property type="entry name" value="ATPase domain of HSP90 chaperone/DNA topoisomerase II/histidine kinase"/>
    <property type="match status" value="1"/>
</dbReference>
<dbReference type="GO" id="GO:0016020">
    <property type="term" value="C:membrane"/>
    <property type="evidence" value="ECO:0007669"/>
    <property type="project" value="InterPro"/>
</dbReference>
<feature type="transmembrane region" description="Helical" evidence="7">
    <location>
        <begin position="139"/>
        <end position="157"/>
    </location>
</feature>
<keyword evidence="6" id="KW-0175">Coiled coil</keyword>
<dbReference type="PANTHER" id="PTHR24421">
    <property type="entry name" value="NITRATE/NITRITE SENSOR PROTEIN NARX-RELATED"/>
    <property type="match status" value="1"/>
</dbReference>
<dbReference type="InterPro" id="IPR011712">
    <property type="entry name" value="Sig_transdc_His_kin_sub3_dim/P"/>
</dbReference>
<comment type="catalytic activity">
    <reaction evidence="1">
        <text>ATP + protein L-histidine = ADP + protein N-phospho-L-histidine.</text>
        <dbReference type="EC" id="2.7.13.3"/>
    </reaction>
</comment>
<dbReference type="InterPro" id="IPR036890">
    <property type="entry name" value="HATPase_C_sf"/>
</dbReference>
<feature type="domain" description="DesK/YvfT N-terminal" evidence="10">
    <location>
        <begin position="8"/>
        <end position="153"/>
    </location>
</feature>
<dbReference type="PANTHER" id="PTHR24421:SF63">
    <property type="entry name" value="SENSOR HISTIDINE KINASE DESK"/>
    <property type="match status" value="1"/>
</dbReference>
<keyword evidence="7" id="KW-1133">Transmembrane helix</keyword>
<accession>A0A4R3LGE7</accession>